<dbReference type="EMBL" id="AP028917">
    <property type="protein sequence ID" value="BES98730.1"/>
    <property type="molecule type" value="Genomic_DNA"/>
</dbReference>
<dbReference type="InterPro" id="IPR011990">
    <property type="entry name" value="TPR-like_helical_dom_sf"/>
</dbReference>
<dbReference type="PROSITE" id="PS51787">
    <property type="entry name" value="LON_N"/>
    <property type="match status" value="1"/>
</dbReference>
<gene>
    <name evidence="8" type="ORF">NTJ_11545</name>
</gene>
<dbReference type="Pfam" id="PF02190">
    <property type="entry name" value="LON_substr_bdg"/>
    <property type="match status" value="1"/>
</dbReference>
<dbReference type="GO" id="GO:0006508">
    <property type="term" value="P:proteolysis"/>
    <property type="evidence" value="ECO:0007669"/>
    <property type="project" value="UniProtKB-KW"/>
</dbReference>
<name>A0ABN7B6C4_9HEMI</name>
<evidence type="ECO:0000259" key="6">
    <source>
        <dbReference type="PROSITE" id="PS50089"/>
    </source>
</evidence>
<keyword evidence="2 4" id="KW-0863">Zinc-finger</keyword>
<dbReference type="SMART" id="SM00028">
    <property type="entry name" value="TPR"/>
    <property type="match status" value="2"/>
</dbReference>
<dbReference type="PROSITE" id="PS50089">
    <property type="entry name" value="ZF_RING_2"/>
    <property type="match status" value="2"/>
</dbReference>
<evidence type="ECO:0000313" key="8">
    <source>
        <dbReference type="EMBL" id="BES98730.1"/>
    </source>
</evidence>
<dbReference type="Proteomes" id="UP001307889">
    <property type="component" value="Chromosome 9"/>
</dbReference>
<accession>A0ABN7B6C4</accession>
<keyword evidence="9" id="KW-1185">Reference proteome</keyword>
<dbReference type="InterPro" id="IPR013083">
    <property type="entry name" value="Znf_RING/FYVE/PHD"/>
</dbReference>
<dbReference type="PANTHER" id="PTHR23327">
    <property type="entry name" value="RING FINGER PROTEIN 127"/>
    <property type="match status" value="1"/>
</dbReference>
<proteinExistence type="predicted"/>
<dbReference type="Gene3D" id="2.30.130.40">
    <property type="entry name" value="LON domain-like"/>
    <property type="match status" value="1"/>
</dbReference>
<keyword evidence="8" id="KW-0645">Protease</keyword>
<evidence type="ECO:0000256" key="5">
    <source>
        <dbReference type="SAM" id="MobiDB-lite"/>
    </source>
</evidence>
<keyword evidence="3" id="KW-0862">Zinc</keyword>
<feature type="domain" description="RING-type" evidence="6">
    <location>
        <begin position="331"/>
        <end position="368"/>
    </location>
</feature>
<dbReference type="Pfam" id="PF13445">
    <property type="entry name" value="zf-RING_UBOX"/>
    <property type="match status" value="1"/>
</dbReference>
<dbReference type="SUPFAM" id="SSF88697">
    <property type="entry name" value="PUA domain-like"/>
    <property type="match status" value="1"/>
</dbReference>
<dbReference type="SMART" id="SM00184">
    <property type="entry name" value="RING"/>
    <property type="match status" value="2"/>
</dbReference>
<evidence type="ECO:0000256" key="2">
    <source>
        <dbReference type="ARBA" id="ARBA00022771"/>
    </source>
</evidence>
<feature type="region of interest" description="Disordered" evidence="5">
    <location>
        <begin position="623"/>
        <end position="650"/>
    </location>
</feature>
<evidence type="ECO:0000256" key="4">
    <source>
        <dbReference type="PROSITE-ProRule" id="PRU00175"/>
    </source>
</evidence>
<dbReference type="Pfam" id="PF13923">
    <property type="entry name" value="zf-C3HC4_2"/>
    <property type="match status" value="1"/>
</dbReference>
<keyword evidence="1" id="KW-0479">Metal-binding</keyword>
<sequence length="650" mass="71940">MLTIKSKDAEPPPVASSLAEKAARLGPVQLRQMAAALLDSVSGLVPPSRPPLSCPVCQWILFVPVTLSCGHTTCRACIGGSCVCPECGGCEGRSAPEANVLLKAAVAKWWAPEAEAARVRAEGDQCARGGSLERALEKYNIALRIAPTDHLVLEARSDVLLRLNRSEDSLSDAIAATRLRPFWPKGYYRRGVVLSNLGKYEDALLSFSICAALQKNAGRVKCLVEFTNALQRFLDPSSNCKGSKKRLPLEPWWSPNRKYPSDPPLKSAADDEIIVNFSKSAISTFPSVESRKLHLLLYKIFDEIDRMKNIVGGGRTLVIRKDLVESDDFECVLCCRSLWRPVTTPCGHTYCSTCLDRCLDYSPNCPLCMTSLSQYLGTMERNVTEFLEVALAMTQPEEYTLRLLAQRQESSKLAASPDIPMFVCTTAFPTVPCPLFVFEPRYRLMIRQAIMAGGRFGIAACVHQHNDVKRFADYGTLLEIQDVVMLSDGCSILSNVGIRRFQVTSRSERDGYDTAQVQYLVDDPVPEHALPELTKLHDSVRQRGMKWFSSMGSDMQKKILGTFGAMPELEEDWSRLQDGPAWAWWLLAILPLGQHLQIGILGTTCLEKRLKAIDKTLKHFEEDPQNVDPVSKSADNGLKRGGSAPVTPLS</sequence>
<dbReference type="PROSITE" id="PS00518">
    <property type="entry name" value="ZF_RING_1"/>
    <property type="match status" value="1"/>
</dbReference>
<evidence type="ECO:0000256" key="1">
    <source>
        <dbReference type="ARBA" id="ARBA00022723"/>
    </source>
</evidence>
<dbReference type="GO" id="GO:0008233">
    <property type="term" value="F:peptidase activity"/>
    <property type="evidence" value="ECO:0007669"/>
    <property type="project" value="UniProtKB-KW"/>
</dbReference>
<dbReference type="PANTHER" id="PTHR23327:SF42">
    <property type="entry name" value="LON PEPTIDASE N-TERMINAL DOMAIN AND RING FINGER PROTEIN C14F5.10C"/>
    <property type="match status" value="1"/>
</dbReference>
<dbReference type="InterPro" id="IPR015947">
    <property type="entry name" value="PUA-like_sf"/>
</dbReference>
<reference evidence="8 9" key="1">
    <citation type="submission" date="2023-09" db="EMBL/GenBank/DDBJ databases">
        <title>Nesidiocoris tenuis whole genome shotgun sequence.</title>
        <authorList>
            <person name="Shibata T."/>
            <person name="Shimoda M."/>
            <person name="Kobayashi T."/>
            <person name="Uehara T."/>
        </authorList>
    </citation>
    <scope>NUCLEOTIDE SEQUENCE [LARGE SCALE GENOMIC DNA]</scope>
    <source>
        <strain evidence="8 9">Japan</strain>
    </source>
</reference>
<dbReference type="SUPFAM" id="SSF57850">
    <property type="entry name" value="RING/U-box"/>
    <property type="match status" value="2"/>
</dbReference>
<evidence type="ECO:0000313" key="9">
    <source>
        <dbReference type="Proteomes" id="UP001307889"/>
    </source>
</evidence>
<dbReference type="SUPFAM" id="SSF48452">
    <property type="entry name" value="TPR-like"/>
    <property type="match status" value="1"/>
</dbReference>
<dbReference type="InterPro" id="IPR019734">
    <property type="entry name" value="TPR_rpt"/>
</dbReference>
<protein>
    <submittedName>
        <fullName evidence="8">ATP-dependent protease La (LON) domain</fullName>
    </submittedName>
</protein>
<dbReference type="InterPro" id="IPR027370">
    <property type="entry name" value="Znf-RING_euk"/>
</dbReference>
<feature type="domain" description="RING-type" evidence="6">
    <location>
        <begin position="54"/>
        <end position="87"/>
    </location>
</feature>
<evidence type="ECO:0000256" key="3">
    <source>
        <dbReference type="ARBA" id="ARBA00022833"/>
    </source>
</evidence>
<dbReference type="InterPro" id="IPR003111">
    <property type="entry name" value="Lon_prtase_N"/>
</dbReference>
<evidence type="ECO:0000259" key="7">
    <source>
        <dbReference type="PROSITE" id="PS51787"/>
    </source>
</evidence>
<dbReference type="CDD" id="cd16514">
    <property type="entry name" value="RING-HC_LONFs_rpt2"/>
    <property type="match status" value="1"/>
</dbReference>
<dbReference type="SMART" id="SM00464">
    <property type="entry name" value="LON"/>
    <property type="match status" value="1"/>
</dbReference>
<keyword evidence="8" id="KW-0378">Hydrolase</keyword>
<dbReference type="Gene3D" id="1.25.40.10">
    <property type="entry name" value="Tetratricopeptide repeat domain"/>
    <property type="match status" value="1"/>
</dbReference>
<dbReference type="Gene3D" id="3.30.40.10">
    <property type="entry name" value="Zinc/RING finger domain, C3HC4 (zinc finger)"/>
    <property type="match status" value="2"/>
</dbReference>
<dbReference type="InterPro" id="IPR046336">
    <property type="entry name" value="Lon_prtase_N_sf"/>
</dbReference>
<feature type="domain" description="Lon N-terminal" evidence="7">
    <location>
        <begin position="416"/>
        <end position="621"/>
    </location>
</feature>
<organism evidence="8 9">
    <name type="scientific">Nesidiocoris tenuis</name>
    <dbReference type="NCBI Taxonomy" id="355587"/>
    <lineage>
        <taxon>Eukaryota</taxon>
        <taxon>Metazoa</taxon>
        <taxon>Ecdysozoa</taxon>
        <taxon>Arthropoda</taxon>
        <taxon>Hexapoda</taxon>
        <taxon>Insecta</taxon>
        <taxon>Pterygota</taxon>
        <taxon>Neoptera</taxon>
        <taxon>Paraneoptera</taxon>
        <taxon>Hemiptera</taxon>
        <taxon>Heteroptera</taxon>
        <taxon>Panheteroptera</taxon>
        <taxon>Cimicomorpha</taxon>
        <taxon>Miridae</taxon>
        <taxon>Dicyphina</taxon>
        <taxon>Nesidiocoris</taxon>
    </lineage>
</organism>
<dbReference type="InterPro" id="IPR001841">
    <property type="entry name" value="Znf_RING"/>
</dbReference>
<dbReference type="InterPro" id="IPR017907">
    <property type="entry name" value="Znf_RING_CS"/>
</dbReference>